<proteinExistence type="predicted"/>
<keyword evidence="3" id="KW-0472">Membrane</keyword>
<accession>A0A7X1KQK3</accession>
<evidence type="ECO:0000256" key="1">
    <source>
        <dbReference type="SAM" id="Coils"/>
    </source>
</evidence>
<sequence length="879" mass="94954">MTGGKRIVAIGPGGETPLTGEDTTLPQADSAETAAPVWDDGDQADTSAAWTVERNRWREALPAALAGLAACGWSGFFLWAQRRTISAGLTPREGIALVVDWAVPLLLIGVLWLLAMRNSRREAGRFGDAARLLAAESARLEGRLTVVNRELSLAREFIAAQARDLESLGRVAADRLSEQAGRLQDLIRDNGAQVDAIAGVSTTALDNMERLRGQLPVIASSTKDLANTIGHASNAAQTALGELTDGFVRLAGAGRTSTDAIAGLHERVDASLALFDTRLDQVQATVSARIEMLEHRAGQLRDRLSADESDALAGLQHRAALLDEELGRTRSQLEQQEAEALTSLRARLAALRDEGHALARALRDGESGALAALIAAKDRVEAEIAGVVQRLDRLDRDALDAATRRIEKLSEEAQEFDQRLAERNRLFSEEMDQRLDQARERHAGELSRAAELFRQLDEELAKRVAEQSTRQQELADSAVAISARLEALSERIAAISAFGNQAEDTLGSSLATLADRLTGSREALNGTSATIDQLTDGAVRLLELLQASARQSGEELPAALSRGEGALVDWEARVAALRESVGEAREQGNSLARSAEETRGSLKATFAELEQLQRSLSAQNEDYSMAVGDIREALVDIGARTDALTERAASQLTAAIDSLEAAARSAAQTLTDDTSGAISAVAERLGEESAAAIDRAMRLRLAEAVGALEQAASHAAGVSREATVQLRDQLSKVNELTGNLEQRVARAREKAEEQVDNDFSRRVALITESLNSNAIDVAKALSTEVTDMAWAAYLKGDRGVFTRRALRLADATEQREIVRLYEEDHEFRGHVSRYIHDFEAMLRQLLSTRDGHALGVTLLSSDMGKLYVLLAQSIERLRT</sequence>
<name>A0A7X1KQK3_9SPHN</name>
<organism evidence="4 5">
    <name type="scientific">Novosphingobium piscinae</name>
    <dbReference type="NCBI Taxonomy" id="1507448"/>
    <lineage>
        <taxon>Bacteria</taxon>
        <taxon>Pseudomonadati</taxon>
        <taxon>Pseudomonadota</taxon>
        <taxon>Alphaproteobacteria</taxon>
        <taxon>Sphingomonadales</taxon>
        <taxon>Sphingomonadaceae</taxon>
        <taxon>Novosphingobium</taxon>
    </lineage>
</organism>
<gene>
    <name evidence="4" type="ORF">H7F53_10780</name>
</gene>
<feature type="coiled-coil region" evidence="1">
    <location>
        <begin position="567"/>
        <end position="622"/>
    </location>
</feature>
<keyword evidence="3" id="KW-1133">Transmembrane helix</keyword>
<dbReference type="Proteomes" id="UP000551327">
    <property type="component" value="Unassembled WGS sequence"/>
</dbReference>
<feature type="transmembrane region" description="Helical" evidence="3">
    <location>
        <begin position="95"/>
        <end position="115"/>
    </location>
</feature>
<comment type="caution">
    <text evidence="4">The sequence shown here is derived from an EMBL/GenBank/DDBJ whole genome shotgun (WGS) entry which is preliminary data.</text>
</comment>
<evidence type="ECO:0000313" key="5">
    <source>
        <dbReference type="Proteomes" id="UP000551327"/>
    </source>
</evidence>
<feature type="coiled-coil region" evidence="1">
    <location>
        <begin position="319"/>
        <end position="426"/>
    </location>
</feature>
<keyword evidence="1" id="KW-0175">Coiled coil</keyword>
<keyword evidence="3" id="KW-0812">Transmembrane</keyword>
<evidence type="ECO:0000256" key="3">
    <source>
        <dbReference type="SAM" id="Phobius"/>
    </source>
</evidence>
<evidence type="ECO:0000256" key="2">
    <source>
        <dbReference type="SAM" id="MobiDB-lite"/>
    </source>
</evidence>
<feature type="region of interest" description="Disordered" evidence="2">
    <location>
        <begin position="1"/>
        <end position="25"/>
    </location>
</feature>
<keyword evidence="5" id="KW-1185">Reference proteome</keyword>
<reference evidence="4 5" key="1">
    <citation type="submission" date="2020-08" db="EMBL/GenBank/DDBJ databases">
        <title>The genome sequence of type strain Novosphingobium piscinae KCTC 42194.</title>
        <authorList>
            <person name="Liu Y."/>
        </authorList>
    </citation>
    <scope>NUCLEOTIDE SEQUENCE [LARGE SCALE GENOMIC DNA]</scope>
    <source>
        <strain evidence="4 5">KCTC 42194</strain>
    </source>
</reference>
<dbReference type="RefSeq" id="WP_185679488.1">
    <property type="nucleotide sequence ID" value="NZ_JACLAX010000009.1"/>
</dbReference>
<feature type="coiled-coil region" evidence="1">
    <location>
        <begin position="730"/>
        <end position="757"/>
    </location>
</feature>
<dbReference type="AlphaFoldDB" id="A0A7X1KQK3"/>
<protein>
    <submittedName>
        <fullName evidence="4">ATPase</fullName>
    </submittedName>
</protein>
<dbReference type="EMBL" id="JACLAX010000009">
    <property type="protein sequence ID" value="MBC2669630.1"/>
    <property type="molecule type" value="Genomic_DNA"/>
</dbReference>
<evidence type="ECO:0000313" key="4">
    <source>
        <dbReference type="EMBL" id="MBC2669630.1"/>
    </source>
</evidence>